<evidence type="ECO:0000313" key="5">
    <source>
        <dbReference type="Proteomes" id="UP001141552"/>
    </source>
</evidence>
<organism evidence="4 5">
    <name type="scientific">Turnera subulata</name>
    <dbReference type="NCBI Taxonomy" id="218843"/>
    <lineage>
        <taxon>Eukaryota</taxon>
        <taxon>Viridiplantae</taxon>
        <taxon>Streptophyta</taxon>
        <taxon>Embryophyta</taxon>
        <taxon>Tracheophyta</taxon>
        <taxon>Spermatophyta</taxon>
        <taxon>Magnoliopsida</taxon>
        <taxon>eudicotyledons</taxon>
        <taxon>Gunneridae</taxon>
        <taxon>Pentapetalae</taxon>
        <taxon>rosids</taxon>
        <taxon>fabids</taxon>
        <taxon>Malpighiales</taxon>
        <taxon>Passifloraceae</taxon>
        <taxon>Turnera</taxon>
    </lineage>
</organism>
<dbReference type="AlphaFoldDB" id="A0A9Q0FZY7"/>
<dbReference type="PANTHER" id="PTHR31951">
    <property type="entry name" value="BIFUNCTIONAL INHIBITOR/LIPID-TRANSFER PROTEIN/SEED STORAGE 2S ALBUMIN SUPERFAMILY PROTEIN-RELATED"/>
    <property type="match status" value="1"/>
</dbReference>
<reference evidence="4" key="1">
    <citation type="submission" date="2022-02" db="EMBL/GenBank/DDBJ databases">
        <authorList>
            <person name="Henning P.M."/>
            <person name="McCubbin A.G."/>
            <person name="Shore J.S."/>
        </authorList>
    </citation>
    <scope>NUCLEOTIDE SEQUENCE</scope>
    <source>
        <strain evidence="4">F60SS</strain>
        <tissue evidence="4">Leaves</tissue>
    </source>
</reference>
<keyword evidence="1" id="KW-0732">Signal</keyword>
<proteinExistence type="predicted"/>
<name>A0A9Q0FZY7_9ROSI</name>
<evidence type="ECO:0000256" key="1">
    <source>
        <dbReference type="ARBA" id="ARBA00022729"/>
    </source>
</evidence>
<dbReference type="OrthoDB" id="1368054at2759"/>
<dbReference type="InterPro" id="IPR008502">
    <property type="entry name" value="Prolamin-like"/>
</dbReference>
<feature type="compositionally biased region" description="Acidic residues" evidence="2">
    <location>
        <begin position="166"/>
        <end position="180"/>
    </location>
</feature>
<feature type="region of interest" description="Disordered" evidence="2">
    <location>
        <begin position="333"/>
        <end position="357"/>
    </location>
</feature>
<evidence type="ECO:0000259" key="3">
    <source>
        <dbReference type="Pfam" id="PF05617"/>
    </source>
</evidence>
<dbReference type="Pfam" id="PF05617">
    <property type="entry name" value="Prolamin_like"/>
    <property type="match status" value="1"/>
</dbReference>
<gene>
    <name evidence="4" type="ORF">Tsubulata_034663</name>
</gene>
<accession>A0A9Q0FZY7</accession>
<protein>
    <recommendedName>
        <fullName evidence="3">Prolamin-like domain-containing protein</fullName>
    </recommendedName>
</protein>
<keyword evidence="5" id="KW-1185">Reference proteome</keyword>
<evidence type="ECO:0000256" key="2">
    <source>
        <dbReference type="SAM" id="MobiDB-lite"/>
    </source>
</evidence>
<sequence>MSSSTAVSFPSPFPPPQWKQATCGLKQGHVTKHLILTREGYFHLLASLQWLLSFGITEKAPFNDIDNVLTLKSGRTVHYSAAGAITVLDSLYTLPFQKMPVMACNRHSATPSPMAKFNIVIAILVLFLMVSTGLADESFEVEISPSALSGDVYGEDPISPSPYSGEEFDDEYDEAAPPTTEEDNYERECALVLGQDCGSQIFYGIFYDQSVNTTCCRKLVYMGKDCSDILVKSVLKYPGLGKFDPRGGYFHQLASPSWLLRSATIEKGHRVIPPLVEISLASDVGTPASISTPAPAEITPIKASFNDIDNVLSLKSAGTVDYSAVGDHEEQAEPNIPQEGRDPHMVSPTNIKPSGVEGASTCKKCKLMEESIASPIQESARRTHTGIMNTVVELIIGLHDASPIHASASKLSWKKMARKTKVSYQPSTRDLVQHLNWRERHGPMGRMVDTKMRMKMGFQFWDPNLGVVGRSNAV</sequence>
<dbReference type="EMBL" id="JAKUCV010003253">
    <property type="protein sequence ID" value="KAJ4839632.1"/>
    <property type="molecule type" value="Genomic_DNA"/>
</dbReference>
<dbReference type="PANTHER" id="PTHR31951:SF22">
    <property type="entry name" value="ECA1 GAMETOGENESIS RELATED FAMILY"/>
    <property type="match status" value="1"/>
</dbReference>
<dbReference type="Proteomes" id="UP001141552">
    <property type="component" value="Unassembled WGS sequence"/>
</dbReference>
<feature type="region of interest" description="Disordered" evidence="2">
    <location>
        <begin position="152"/>
        <end position="180"/>
    </location>
</feature>
<feature type="domain" description="Prolamin-like" evidence="3">
    <location>
        <begin position="189"/>
        <end position="236"/>
    </location>
</feature>
<reference evidence="4" key="2">
    <citation type="journal article" date="2023" name="Plants (Basel)">
        <title>Annotation of the Turnera subulata (Passifloraceae) Draft Genome Reveals the S-Locus Evolved after the Divergence of Turneroideae from Passifloroideae in a Stepwise Manner.</title>
        <authorList>
            <person name="Henning P.M."/>
            <person name="Roalson E.H."/>
            <person name="Mir W."/>
            <person name="McCubbin A.G."/>
            <person name="Shore J.S."/>
        </authorList>
    </citation>
    <scope>NUCLEOTIDE SEQUENCE</scope>
    <source>
        <strain evidence="4">F60SS</strain>
    </source>
</reference>
<evidence type="ECO:0000313" key="4">
    <source>
        <dbReference type="EMBL" id="KAJ4839632.1"/>
    </source>
</evidence>
<comment type="caution">
    <text evidence="4">The sequence shown here is derived from an EMBL/GenBank/DDBJ whole genome shotgun (WGS) entry which is preliminary data.</text>
</comment>